<evidence type="ECO:0000313" key="21">
    <source>
        <dbReference type="Proteomes" id="UP000002524"/>
    </source>
</evidence>
<feature type="domain" description="Glycosyl transferase family 51" evidence="19">
    <location>
        <begin position="78"/>
        <end position="258"/>
    </location>
</feature>
<evidence type="ECO:0000256" key="7">
    <source>
        <dbReference type="ARBA" id="ARBA00022801"/>
    </source>
</evidence>
<keyword evidence="7" id="KW-0378">Hydrolase</keyword>
<dbReference type="Pfam" id="PF00905">
    <property type="entry name" value="Transpeptidase"/>
    <property type="match status" value="1"/>
</dbReference>
<dbReference type="PaxDb" id="243230-DR_1417"/>
<dbReference type="AlphaFoldDB" id="Q9RUG9"/>
<dbReference type="PANTHER" id="PTHR32282">
    <property type="entry name" value="BINDING PROTEIN TRANSPEPTIDASE, PUTATIVE-RELATED"/>
    <property type="match status" value="1"/>
</dbReference>
<dbReference type="EnsemblBacteria" id="AAF10981">
    <property type="protein sequence ID" value="AAF10981"/>
    <property type="gene ID" value="DR_1417"/>
</dbReference>
<feature type="compositionally biased region" description="Basic residues" evidence="16">
    <location>
        <begin position="795"/>
        <end position="815"/>
    </location>
</feature>
<evidence type="ECO:0000256" key="16">
    <source>
        <dbReference type="SAM" id="MobiDB-lite"/>
    </source>
</evidence>
<evidence type="ECO:0000256" key="2">
    <source>
        <dbReference type="ARBA" id="ARBA00022645"/>
    </source>
</evidence>
<comment type="subcellular location">
    <subcellularLocation>
        <location evidence="1">Membrane</location>
    </subcellularLocation>
</comment>
<protein>
    <recommendedName>
        <fullName evidence="14">peptidoglycan glycosyltransferase</fullName>
        <ecNumber evidence="14">2.4.99.28</ecNumber>
    </recommendedName>
</protein>
<evidence type="ECO:0000256" key="8">
    <source>
        <dbReference type="ARBA" id="ARBA00022960"/>
    </source>
</evidence>
<dbReference type="GO" id="GO:0016020">
    <property type="term" value="C:membrane"/>
    <property type="evidence" value="ECO:0007669"/>
    <property type="project" value="UniProtKB-SubCell"/>
</dbReference>
<evidence type="ECO:0000256" key="10">
    <source>
        <dbReference type="ARBA" id="ARBA00022989"/>
    </source>
</evidence>
<evidence type="ECO:0000259" key="19">
    <source>
        <dbReference type="Pfam" id="PF00912"/>
    </source>
</evidence>
<comment type="catalytic activity">
    <reaction evidence="15">
        <text>[GlcNAc-(1-&gt;4)-Mur2Ac(oyl-L-Ala-gamma-D-Glu-L-Lys-D-Ala-D-Ala)](n)-di-trans,octa-cis-undecaprenyl diphosphate + beta-D-GlcNAc-(1-&gt;4)-Mur2Ac(oyl-L-Ala-gamma-D-Glu-L-Lys-D-Ala-D-Ala)-di-trans,octa-cis-undecaprenyl diphosphate = [GlcNAc-(1-&gt;4)-Mur2Ac(oyl-L-Ala-gamma-D-Glu-L-Lys-D-Ala-D-Ala)](n+1)-di-trans,octa-cis-undecaprenyl diphosphate + di-trans,octa-cis-undecaprenyl diphosphate + H(+)</text>
        <dbReference type="Rhea" id="RHEA:23708"/>
        <dbReference type="Rhea" id="RHEA-COMP:9602"/>
        <dbReference type="Rhea" id="RHEA-COMP:9603"/>
        <dbReference type="ChEBI" id="CHEBI:15378"/>
        <dbReference type="ChEBI" id="CHEBI:58405"/>
        <dbReference type="ChEBI" id="CHEBI:60033"/>
        <dbReference type="ChEBI" id="CHEBI:78435"/>
        <dbReference type="EC" id="2.4.99.28"/>
    </reaction>
</comment>
<evidence type="ECO:0000256" key="6">
    <source>
        <dbReference type="ARBA" id="ARBA00022692"/>
    </source>
</evidence>
<evidence type="ECO:0000256" key="3">
    <source>
        <dbReference type="ARBA" id="ARBA00022670"/>
    </source>
</evidence>
<evidence type="ECO:0000313" key="20">
    <source>
        <dbReference type="EMBL" id="AAF10981.1"/>
    </source>
</evidence>
<evidence type="ECO:0000256" key="1">
    <source>
        <dbReference type="ARBA" id="ARBA00004370"/>
    </source>
</evidence>
<dbReference type="FunFam" id="3.40.710.10:FF:000161">
    <property type="entry name" value="Penicillin-binding protein 1B McrB, putative"/>
    <property type="match status" value="1"/>
</dbReference>
<evidence type="ECO:0000256" key="11">
    <source>
        <dbReference type="ARBA" id="ARBA00023136"/>
    </source>
</evidence>
<dbReference type="InterPro" id="IPR001264">
    <property type="entry name" value="Glyco_trans_51"/>
</dbReference>
<sequence>MWYAPAPGGPALIFFLRFLKFLSSLVIAALVAGVGVAATYVAQWGRELPDYRELDNLTRSLGAETRVYARDNTPLGTLIPRIGDQAVSRTLVQLDEVSPFMVGTLIANEDRRFFEHYGLDPLGLARQVQRLARGEEVQGGSTLTNQLVKNTLLLEEYNQARTPDRKVKEWLLSAQVERSFTKSEILQDYLNAIYWGDGGPVELYGVYSAAQAYFRTAPKDLTLAQAAYLTSLIPNPRNRYENFERQVRPAMKVMLARMVQDGWITQNQADAAWKEKIQPRGWTIVYDDAGNVKSAKLTDPSAKELKAVTTTRAPHFVRQVEDELIRRFGREKVRESGGLRVYTTLDPKVQNAVETASRETYYGYMTAQGQALPPGTTLAAVIIDPYTAEVRGMIGQKLVGSDPPADWNNAAQGQRQVGSTIKPLLYTTALEKGATQLMRQQDTRWCTRDIGSRGGWYCPQDWEGITTNRSMTIREGLDKSLNLVAVRVAEYVGLETFFNKLKLLDIPPNEGTSYAAALGAVETTPVKLAAAYAPFVNGGLYRPPRYITKVTNARGEVLYDADTDVQLPTRVWSPQVAYLGLDMIRGVVNDLGDQQGGLASRAKFGDWPVGGKTGTTNGVTSGNKDFWFVGTTPIYTGAVWVGKQQSGEMSRNYYSGWVNGPIWRRMMELAHKDKTPVKFNEPPGIYRVPVGEATLPGVTVAMMDPRYRRSTTEVVPEAVPEGPKYSETTFDPGTQDANTVVVDIDRATGRIATEFTPPENVVQRRVEIRQLPGTRPPPTPRRSPTSSPTPPRSSRSSRRPRCRWRPPLKNLHRNPRSPELLPPSYTARALCRAVFRAACAEPSHPAVIRRGAGRGHSREAMADLSGPARASRPAFAFPARRLGAPLLSLLLALGAGGADARVRLGELLPAHPWQSAEREVVVVYTHDCGDLGELWGAVLRSGLPVRAVNAEDVTSPAPAGLKPWRGPEATQFARQLKVGTYPAVLLVRGGRILNAWEGTFQGTGLTKGE</sequence>
<dbReference type="KEGG" id="dra:DR_1417"/>
<accession>Q9RUG9</accession>
<dbReference type="GO" id="GO:0009252">
    <property type="term" value="P:peptidoglycan biosynthetic process"/>
    <property type="evidence" value="ECO:0000318"/>
    <property type="project" value="GO_Central"/>
</dbReference>
<dbReference type="SUPFAM" id="SSF56601">
    <property type="entry name" value="beta-lactamase/transpeptidase-like"/>
    <property type="match status" value="1"/>
</dbReference>
<dbReference type="InParanoid" id="Q9RUG9"/>
<dbReference type="GO" id="GO:0008360">
    <property type="term" value="P:regulation of cell shape"/>
    <property type="evidence" value="ECO:0007669"/>
    <property type="project" value="UniProtKB-KW"/>
</dbReference>
<dbReference type="OrthoDB" id="9766909at2"/>
<keyword evidence="13" id="KW-0961">Cell wall biogenesis/degradation</keyword>
<dbReference type="InterPro" id="IPR050396">
    <property type="entry name" value="Glycosyltr_51/Transpeptidase"/>
</dbReference>
<feature type="region of interest" description="Disordered" evidence="16">
    <location>
        <begin position="769"/>
        <end position="822"/>
    </location>
</feature>
<keyword evidence="10 17" id="KW-1133">Transmembrane helix</keyword>
<keyword evidence="2" id="KW-0121">Carboxypeptidase</keyword>
<dbReference type="GO" id="GO:0004180">
    <property type="term" value="F:carboxypeptidase activity"/>
    <property type="evidence" value="ECO:0007669"/>
    <property type="project" value="UniProtKB-KW"/>
</dbReference>
<evidence type="ECO:0000256" key="17">
    <source>
        <dbReference type="SAM" id="Phobius"/>
    </source>
</evidence>
<keyword evidence="8" id="KW-0133">Cell shape</keyword>
<evidence type="ECO:0000259" key="18">
    <source>
        <dbReference type="Pfam" id="PF00905"/>
    </source>
</evidence>
<dbReference type="Gene3D" id="1.10.3810.10">
    <property type="entry name" value="Biosynthetic peptidoglycan transglycosylase-like"/>
    <property type="match status" value="1"/>
</dbReference>
<proteinExistence type="predicted"/>
<dbReference type="STRING" id="243230.DR_1417"/>
<evidence type="ECO:0000256" key="13">
    <source>
        <dbReference type="ARBA" id="ARBA00023316"/>
    </source>
</evidence>
<evidence type="ECO:0000256" key="9">
    <source>
        <dbReference type="ARBA" id="ARBA00022984"/>
    </source>
</evidence>
<dbReference type="GO" id="GO:0008658">
    <property type="term" value="F:penicillin binding"/>
    <property type="evidence" value="ECO:0007669"/>
    <property type="project" value="InterPro"/>
</dbReference>
<gene>
    <name evidence="20" type="ordered locus">DR_1417</name>
</gene>
<dbReference type="PANTHER" id="PTHR32282:SF27">
    <property type="entry name" value="PENICILLIN-BINDING PROTEIN 1A"/>
    <property type="match status" value="1"/>
</dbReference>
<feature type="transmembrane region" description="Helical" evidence="17">
    <location>
        <begin position="21"/>
        <end position="42"/>
    </location>
</feature>
<reference evidence="20 21" key="1">
    <citation type="journal article" date="1999" name="Science">
        <title>Genome sequence of the radioresistant bacterium Deinococcus radiodurans R1.</title>
        <authorList>
            <person name="White O."/>
            <person name="Eisen J.A."/>
            <person name="Heidelberg J.F."/>
            <person name="Hickey E.K."/>
            <person name="Peterson J.D."/>
            <person name="Dodson R.J."/>
            <person name="Haft D.H."/>
            <person name="Gwinn M.L."/>
            <person name="Nelson W.C."/>
            <person name="Richardson D.L."/>
            <person name="Moffat K.S."/>
            <person name="Qin H."/>
            <person name="Jiang L."/>
            <person name="Pamphile W."/>
            <person name="Crosby M."/>
            <person name="Shen M."/>
            <person name="Vamathevan J.J."/>
            <person name="Lam P."/>
            <person name="McDonald L."/>
            <person name="Utterback T."/>
            <person name="Zalewski C."/>
            <person name="Makarova K.S."/>
            <person name="Aravind L."/>
            <person name="Daly M.J."/>
            <person name="Minton K.W."/>
            <person name="Fleischmann R.D."/>
            <person name="Ketchum K.A."/>
            <person name="Nelson K.E."/>
            <person name="Salzberg S."/>
            <person name="Smith H.O."/>
            <person name="Venter J.C."/>
            <person name="Fraser C.M."/>
        </authorList>
    </citation>
    <scope>NUCLEOTIDE SEQUENCE [LARGE SCALE GENOMIC DNA]</scope>
    <source>
        <strain evidence="21">ATCC 13939 / DSM 20539 / JCM 16871 / LMG 4051 / NBRC 15346 / NCIMB 9279 / R1 / VKM B-1422</strain>
    </source>
</reference>
<dbReference type="SUPFAM" id="SSF53955">
    <property type="entry name" value="Lysozyme-like"/>
    <property type="match status" value="1"/>
</dbReference>
<evidence type="ECO:0000256" key="12">
    <source>
        <dbReference type="ARBA" id="ARBA00023268"/>
    </source>
</evidence>
<dbReference type="GO" id="GO:0008955">
    <property type="term" value="F:peptidoglycan glycosyltransferase activity"/>
    <property type="evidence" value="ECO:0000318"/>
    <property type="project" value="GO_Central"/>
</dbReference>
<keyword evidence="9" id="KW-0573">Peptidoglycan synthesis</keyword>
<dbReference type="Pfam" id="PF00912">
    <property type="entry name" value="Transgly"/>
    <property type="match status" value="1"/>
</dbReference>
<dbReference type="InterPro" id="IPR001460">
    <property type="entry name" value="PCN-bd_Tpept"/>
</dbReference>
<evidence type="ECO:0000256" key="14">
    <source>
        <dbReference type="ARBA" id="ARBA00044770"/>
    </source>
</evidence>
<dbReference type="EMBL" id="AE000513">
    <property type="protein sequence ID" value="AAF10981.1"/>
    <property type="molecule type" value="Genomic_DNA"/>
</dbReference>
<keyword evidence="6 17" id="KW-0812">Transmembrane</keyword>
<dbReference type="GO" id="GO:0030288">
    <property type="term" value="C:outer membrane-bounded periplasmic space"/>
    <property type="evidence" value="ECO:0000318"/>
    <property type="project" value="GO_Central"/>
</dbReference>
<dbReference type="Proteomes" id="UP000002524">
    <property type="component" value="Chromosome 1"/>
</dbReference>
<evidence type="ECO:0000256" key="5">
    <source>
        <dbReference type="ARBA" id="ARBA00022679"/>
    </source>
</evidence>
<keyword evidence="5" id="KW-0808">Transferase</keyword>
<name>Q9RUG9_DEIRA</name>
<evidence type="ECO:0000256" key="15">
    <source>
        <dbReference type="ARBA" id="ARBA00049902"/>
    </source>
</evidence>
<dbReference type="PIR" id="D75399">
    <property type="entry name" value="D75399"/>
</dbReference>
<dbReference type="CAZy" id="GT51">
    <property type="family name" value="Glycosyltransferase Family 51"/>
</dbReference>
<keyword evidence="4" id="KW-0328">Glycosyltransferase</keyword>
<dbReference type="HOGENOM" id="CLU_006354_2_4_0"/>
<dbReference type="PATRIC" id="fig|243230.17.peg.1613"/>
<dbReference type="EC" id="2.4.99.28" evidence="14"/>
<feature type="domain" description="Penicillin-binding protein transpeptidase" evidence="18">
    <location>
        <begin position="379"/>
        <end position="668"/>
    </location>
</feature>
<keyword evidence="3" id="KW-0645">Protease</keyword>
<dbReference type="InterPro" id="IPR012338">
    <property type="entry name" value="Beta-lactam/transpept-like"/>
</dbReference>
<dbReference type="FunCoup" id="Q9RUG9">
    <property type="interactions" value="262"/>
</dbReference>
<organism evidence="20 21">
    <name type="scientific">Deinococcus radiodurans (strain ATCC 13939 / DSM 20539 / JCM 16871 / CCUG 27074 / LMG 4051 / NBRC 15346 / NCIMB 9279 / VKM B-1422 / R1)</name>
    <dbReference type="NCBI Taxonomy" id="243230"/>
    <lineage>
        <taxon>Bacteria</taxon>
        <taxon>Thermotogati</taxon>
        <taxon>Deinococcota</taxon>
        <taxon>Deinococci</taxon>
        <taxon>Deinococcales</taxon>
        <taxon>Deinococcaceae</taxon>
        <taxon>Deinococcus</taxon>
    </lineage>
</organism>
<keyword evidence="21" id="KW-1185">Reference proteome</keyword>
<keyword evidence="12" id="KW-0511">Multifunctional enzyme</keyword>
<dbReference type="GO" id="GO:0071555">
    <property type="term" value="P:cell wall organization"/>
    <property type="evidence" value="ECO:0007669"/>
    <property type="project" value="UniProtKB-KW"/>
</dbReference>
<dbReference type="eggNOG" id="COG0744">
    <property type="taxonomic scope" value="Bacteria"/>
</dbReference>
<evidence type="ECO:0000256" key="4">
    <source>
        <dbReference type="ARBA" id="ARBA00022676"/>
    </source>
</evidence>
<dbReference type="InterPro" id="IPR036950">
    <property type="entry name" value="PBP_transglycosylase"/>
</dbReference>
<feature type="compositionally biased region" description="Pro residues" evidence="16">
    <location>
        <begin position="774"/>
        <end position="791"/>
    </location>
</feature>
<feature type="region of interest" description="Disordered" evidence="16">
    <location>
        <begin position="711"/>
        <end position="737"/>
    </location>
</feature>
<dbReference type="GO" id="GO:0006508">
    <property type="term" value="P:proteolysis"/>
    <property type="evidence" value="ECO:0007669"/>
    <property type="project" value="UniProtKB-KW"/>
</dbReference>
<keyword evidence="11 17" id="KW-0472">Membrane</keyword>
<feature type="compositionally biased region" description="Polar residues" evidence="16">
    <location>
        <begin position="726"/>
        <end position="737"/>
    </location>
</feature>
<dbReference type="InterPro" id="IPR023346">
    <property type="entry name" value="Lysozyme-like_dom_sf"/>
</dbReference>
<dbReference type="Gene3D" id="3.40.710.10">
    <property type="entry name" value="DD-peptidase/beta-lactamase superfamily"/>
    <property type="match status" value="1"/>
</dbReference>